<dbReference type="SMART" id="SM00862">
    <property type="entry name" value="Trans_reg_C"/>
    <property type="match status" value="1"/>
</dbReference>
<dbReference type="SUPFAM" id="SSF48452">
    <property type="entry name" value="TPR-like"/>
    <property type="match status" value="3"/>
</dbReference>
<comment type="caution">
    <text evidence="7">The sequence shown here is derived from an EMBL/GenBank/DDBJ whole genome shotgun (WGS) entry which is preliminary data.</text>
</comment>
<dbReference type="InterPro" id="IPR011990">
    <property type="entry name" value="TPR-like_helical_dom_sf"/>
</dbReference>
<dbReference type="GO" id="GO:0000160">
    <property type="term" value="P:phosphorelay signal transduction system"/>
    <property type="evidence" value="ECO:0007669"/>
    <property type="project" value="InterPro"/>
</dbReference>
<feature type="domain" description="OmpR/PhoB-type" evidence="6">
    <location>
        <begin position="1"/>
        <end position="90"/>
    </location>
</feature>
<dbReference type="RefSeq" id="WP_243754317.1">
    <property type="nucleotide sequence ID" value="NZ_SNXZ01000005.1"/>
</dbReference>
<dbReference type="SUPFAM" id="SSF46894">
    <property type="entry name" value="C-terminal effector domain of the bipartite response regulators"/>
    <property type="match status" value="1"/>
</dbReference>
<evidence type="ECO:0000256" key="4">
    <source>
        <dbReference type="ARBA" id="ARBA00023163"/>
    </source>
</evidence>
<dbReference type="Pfam" id="PF00486">
    <property type="entry name" value="Trans_reg_C"/>
    <property type="match status" value="1"/>
</dbReference>
<keyword evidence="2" id="KW-0805">Transcription regulation</keyword>
<dbReference type="EMBL" id="SNXZ01000005">
    <property type="protein sequence ID" value="TDP94981.1"/>
    <property type="molecule type" value="Genomic_DNA"/>
</dbReference>
<keyword evidence="4" id="KW-0804">Transcription</keyword>
<dbReference type="InterPro" id="IPR051677">
    <property type="entry name" value="AfsR-DnrI-RedD_regulator"/>
</dbReference>
<dbReference type="PANTHER" id="PTHR35807">
    <property type="entry name" value="TRANSCRIPTIONAL REGULATOR REDD-RELATED"/>
    <property type="match status" value="1"/>
</dbReference>
<accession>A0A4R6S5P7</accession>
<dbReference type="Proteomes" id="UP000295444">
    <property type="component" value="Unassembled WGS sequence"/>
</dbReference>
<keyword evidence="8" id="KW-1185">Reference proteome</keyword>
<evidence type="ECO:0000256" key="5">
    <source>
        <dbReference type="PROSITE-ProRule" id="PRU01091"/>
    </source>
</evidence>
<evidence type="ECO:0000256" key="3">
    <source>
        <dbReference type="ARBA" id="ARBA00023125"/>
    </source>
</evidence>
<keyword evidence="3 5" id="KW-0238">DNA-binding</keyword>
<dbReference type="GO" id="GO:0006355">
    <property type="term" value="P:regulation of DNA-templated transcription"/>
    <property type="evidence" value="ECO:0007669"/>
    <property type="project" value="InterPro"/>
</dbReference>
<evidence type="ECO:0000313" key="7">
    <source>
        <dbReference type="EMBL" id="TDP94981.1"/>
    </source>
</evidence>
<evidence type="ECO:0000256" key="2">
    <source>
        <dbReference type="ARBA" id="ARBA00023015"/>
    </source>
</evidence>
<dbReference type="InterPro" id="IPR036388">
    <property type="entry name" value="WH-like_DNA-bd_sf"/>
</dbReference>
<protein>
    <submittedName>
        <fullName evidence="7">DNA-binding SARP family transcriptional activator</fullName>
    </submittedName>
</protein>
<evidence type="ECO:0000259" key="6">
    <source>
        <dbReference type="PROSITE" id="PS51755"/>
    </source>
</evidence>
<reference evidence="7 8" key="1">
    <citation type="submission" date="2019-03" db="EMBL/GenBank/DDBJ databases">
        <title>Genomic Encyclopedia of Type Strains, Phase IV (KMG-IV): sequencing the most valuable type-strain genomes for metagenomic binning, comparative biology and taxonomic classification.</title>
        <authorList>
            <person name="Goeker M."/>
        </authorList>
    </citation>
    <scope>NUCLEOTIDE SEQUENCE [LARGE SCALE GENOMIC DNA]</scope>
    <source>
        <strain evidence="7 8">DSM 45361</strain>
    </source>
</reference>
<dbReference type="SMART" id="SM01043">
    <property type="entry name" value="BTAD"/>
    <property type="match status" value="1"/>
</dbReference>
<dbReference type="InterPro" id="IPR027417">
    <property type="entry name" value="P-loop_NTPase"/>
</dbReference>
<proteinExistence type="inferred from homology"/>
<dbReference type="InterPro" id="IPR016032">
    <property type="entry name" value="Sig_transdc_resp-reg_C-effctor"/>
</dbReference>
<comment type="similarity">
    <text evidence="1">Belongs to the AfsR/DnrI/RedD regulatory family.</text>
</comment>
<gene>
    <name evidence="7" type="ORF">EV186_105213</name>
</gene>
<dbReference type="AlphaFoldDB" id="A0A4R6S5P7"/>
<dbReference type="Gene3D" id="1.25.40.10">
    <property type="entry name" value="Tetratricopeptide repeat domain"/>
    <property type="match status" value="3"/>
</dbReference>
<dbReference type="PANTHER" id="PTHR35807:SF1">
    <property type="entry name" value="TRANSCRIPTIONAL REGULATOR REDD"/>
    <property type="match status" value="1"/>
</dbReference>
<dbReference type="InterPro" id="IPR019734">
    <property type="entry name" value="TPR_rpt"/>
</dbReference>
<organism evidence="7 8">
    <name type="scientific">Labedaea rhizosphaerae</name>
    <dbReference type="NCBI Taxonomy" id="598644"/>
    <lineage>
        <taxon>Bacteria</taxon>
        <taxon>Bacillati</taxon>
        <taxon>Actinomycetota</taxon>
        <taxon>Actinomycetes</taxon>
        <taxon>Pseudonocardiales</taxon>
        <taxon>Pseudonocardiaceae</taxon>
        <taxon>Labedaea</taxon>
    </lineage>
</organism>
<dbReference type="Gene3D" id="3.40.50.300">
    <property type="entry name" value="P-loop containing nucleotide triphosphate hydrolases"/>
    <property type="match status" value="1"/>
</dbReference>
<dbReference type="Pfam" id="PF13424">
    <property type="entry name" value="TPR_12"/>
    <property type="match status" value="2"/>
</dbReference>
<evidence type="ECO:0000313" key="8">
    <source>
        <dbReference type="Proteomes" id="UP000295444"/>
    </source>
</evidence>
<dbReference type="GO" id="GO:0003677">
    <property type="term" value="F:DNA binding"/>
    <property type="evidence" value="ECO:0007669"/>
    <property type="project" value="UniProtKB-UniRule"/>
</dbReference>
<dbReference type="InterPro" id="IPR005158">
    <property type="entry name" value="BTAD"/>
</dbReference>
<dbReference type="PROSITE" id="PS51755">
    <property type="entry name" value="OMPR_PHOB"/>
    <property type="match status" value="1"/>
</dbReference>
<feature type="DNA-binding region" description="OmpR/PhoB-type" evidence="5">
    <location>
        <begin position="1"/>
        <end position="90"/>
    </location>
</feature>
<dbReference type="Gene3D" id="1.10.10.10">
    <property type="entry name" value="Winged helix-like DNA-binding domain superfamily/Winged helix DNA-binding domain"/>
    <property type="match status" value="1"/>
</dbReference>
<sequence>MEFRMLGPLEAWHDGAPVPLGDQQQRFILVVLLLHANRPVSTARLTEIVWGDNPARSTLVRSYIKRLRDAFQHTEDVQIETTPTGYLLRVDEERLDTVRFDRLRTEAASAAEPAQAIELLRAAVSLWRGRFLEDIDIDRVGGAEVISPDEAYPDAVGDLAELELDAGHHRPARDRLRPVVAADPASTRHAELLIRALLAGGDRVGAVRVFNTTRDALAAFGMEPGPVLRNLVARAEHGEPPSSLGSRPGGFTGREDELATIEDAALTGLHAVWVSGPPGIGKTGLAIEAAYRLRERFLDGQILVRLNGFTPQVQALTAGEALAELLRELGVPAEQIPPTVGRKVTLLRTTLSGTRTLIVLDNASGPDQIRQLLPDAPGCMAIVTSRRAGGPDTGPPIRLAPLPPEEAADLFGTLAGPHRVRGKNADVAAIVKRCGFLPMPIRVAATLLRRHDRWPLEHLVKLLDESGPWDDEGAAAVRVSYQQLGEQQQTLFRFLGGLPGPDIHVAGAAALSDSTVPSARLLLDELHEVSLVEETVADRYRMLDPLKAFAAAEPRAGYADAMLRLLDHTLVTLAAAFDIAFPFDRAQRPAVHRTSPVIVRFTSAKEGMRWLDAERDNLVAAVRYAATHDLPEHTWQLAVLLWRYFNTHNQLDDWVGTLNLAWRTVPADDELGQAHVLLRLATAHDRRGQLAEALDHASRAVPLWQRLANPDCEAAALCAMAMPLMELGRLDESIEHFTAALASYEQTGDRRGHGHALSMLGYLNEQRGNYRAALEQHASAARMLRSVGHTHGLAHTLDNLGSVQQRLGLFKEALASHLESHALAVELGDQCGAAYALNSIGAVHRLQGKLAEAVRYQAEAARVAASVPDDTDLHTQLALDQAATARAQGNFAGALRCGKQALELAGGSGNLAHQALAHRDLAESLHAKGSHGDAVAHWVAAETGFASLELPQAEEVRTQRSGLTCACGV</sequence>
<dbReference type="GO" id="GO:0043531">
    <property type="term" value="F:ADP binding"/>
    <property type="evidence" value="ECO:0007669"/>
    <property type="project" value="InterPro"/>
</dbReference>
<dbReference type="PRINTS" id="PR00364">
    <property type="entry name" value="DISEASERSIST"/>
</dbReference>
<dbReference type="SMART" id="SM00028">
    <property type="entry name" value="TPR"/>
    <property type="match status" value="6"/>
</dbReference>
<evidence type="ECO:0000256" key="1">
    <source>
        <dbReference type="ARBA" id="ARBA00005820"/>
    </source>
</evidence>
<name>A0A4R6S5P7_LABRH</name>
<dbReference type="SUPFAM" id="SSF52540">
    <property type="entry name" value="P-loop containing nucleoside triphosphate hydrolases"/>
    <property type="match status" value="1"/>
</dbReference>
<dbReference type="Pfam" id="PF03704">
    <property type="entry name" value="BTAD"/>
    <property type="match status" value="1"/>
</dbReference>
<dbReference type="InterPro" id="IPR001867">
    <property type="entry name" value="OmpR/PhoB-type_DNA-bd"/>
</dbReference>